<evidence type="ECO:0000256" key="2">
    <source>
        <dbReference type="ARBA" id="ARBA00023125"/>
    </source>
</evidence>
<dbReference type="PROSITE" id="PS50932">
    <property type="entry name" value="HTH_LACI_2"/>
    <property type="match status" value="1"/>
</dbReference>
<keyword evidence="2 5" id="KW-0238">DNA-binding</keyword>
<dbReference type="EMBL" id="JAATLM010000001">
    <property type="protein sequence ID" value="NIZ69272.1"/>
    <property type="molecule type" value="Genomic_DNA"/>
</dbReference>
<dbReference type="PANTHER" id="PTHR30146">
    <property type="entry name" value="LACI-RELATED TRANSCRIPTIONAL REPRESSOR"/>
    <property type="match status" value="1"/>
</dbReference>
<gene>
    <name evidence="5" type="ORF">HCT48_03465</name>
</gene>
<dbReference type="InterPro" id="IPR010982">
    <property type="entry name" value="Lambda_DNA-bd_dom_sf"/>
</dbReference>
<evidence type="ECO:0000313" key="6">
    <source>
        <dbReference type="Proteomes" id="UP000778951"/>
    </source>
</evidence>
<dbReference type="GO" id="GO:0000976">
    <property type="term" value="F:transcription cis-regulatory region binding"/>
    <property type="evidence" value="ECO:0007669"/>
    <property type="project" value="TreeGrafter"/>
</dbReference>
<keyword evidence="1" id="KW-0805">Transcription regulation</keyword>
<proteinExistence type="predicted"/>
<dbReference type="GO" id="GO:0003700">
    <property type="term" value="F:DNA-binding transcription factor activity"/>
    <property type="evidence" value="ECO:0007669"/>
    <property type="project" value="TreeGrafter"/>
</dbReference>
<sequence length="329" mass="36654">MATIKDIAIMAGVSPATVSRVLAYDATLSVAESTRKRIFEAAETLEYTKHKKKAQVGKILVRLVQWYNESEELEDLYYMSIRLGLNERAQELGITIVRESLEALSDNAMQITIALGKFDEPQVRRLQRLSGLLLFVDFDAMRYGAHSLVIDFSYSLGLVLDYAQALGHTKIGMLAGIESTKESDLWLTDQRYIAFRTLAEPLGLFNPQWIIQAPFHVQDGYQAMQEFLQHTDNLPTIFFASSDALAIGAIQALQEEGIKIPQEISIIGFNDISVAQYVTPALTTIKVHTHWMGGLALDHALRLLQDASPIAQKIMLATELKVRDSTAPA</sequence>
<dbReference type="InterPro" id="IPR046335">
    <property type="entry name" value="LacI/GalR-like_sensor"/>
</dbReference>
<dbReference type="Pfam" id="PF00356">
    <property type="entry name" value="LacI"/>
    <property type="match status" value="1"/>
</dbReference>
<dbReference type="RefSeq" id="WP_167695366.1">
    <property type="nucleotide sequence ID" value="NZ_CP118181.1"/>
</dbReference>
<reference evidence="5" key="1">
    <citation type="submission" date="2020-03" db="EMBL/GenBank/DDBJ databases">
        <title>Spirochaetal bacteria isolated from arthropods constitute a novel genus Entomospira genus novum within the order Spirochaetales.</title>
        <authorList>
            <person name="Grana-Miraglia L."/>
            <person name="Sikutova S."/>
            <person name="Fingerle V."/>
            <person name="Sing A."/>
            <person name="Castillo-Ramirez S."/>
            <person name="Margos G."/>
            <person name="Rudolf I."/>
        </authorList>
    </citation>
    <scope>NUCLEOTIDE SEQUENCE</scope>
    <source>
        <strain evidence="5">BR149</strain>
    </source>
</reference>
<dbReference type="Pfam" id="PF13377">
    <property type="entry name" value="Peripla_BP_3"/>
    <property type="match status" value="1"/>
</dbReference>
<organism evidence="5 6">
    <name type="scientific">Entomospira culicis</name>
    <dbReference type="NCBI Taxonomy" id="2719989"/>
    <lineage>
        <taxon>Bacteria</taxon>
        <taxon>Pseudomonadati</taxon>
        <taxon>Spirochaetota</taxon>
        <taxon>Spirochaetia</taxon>
        <taxon>Spirochaetales</taxon>
        <taxon>Spirochaetaceae</taxon>
        <taxon>Entomospira</taxon>
    </lineage>
</organism>
<keyword evidence="3" id="KW-0804">Transcription</keyword>
<name>A0A968GHS3_9SPIO</name>
<accession>A0A968GHS3</accession>
<evidence type="ECO:0000256" key="3">
    <source>
        <dbReference type="ARBA" id="ARBA00023163"/>
    </source>
</evidence>
<evidence type="ECO:0000259" key="4">
    <source>
        <dbReference type="PROSITE" id="PS50932"/>
    </source>
</evidence>
<comment type="caution">
    <text evidence="5">The sequence shown here is derived from an EMBL/GenBank/DDBJ whole genome shotgun (WGS) entry which is preliminary data.</text>
</comment>
<dbReference type="InterPro" id="IPR028082">
    <property type="entry name" value="Peripla_BP_I"/>
</dbReference>
<dbReference type="InterPro" id="IPR000843">
    <property type="entry name" value="HTH_LacI"/>
</dbReference>
<dbReference type="Proteomes" id="UP000778951">
    <property type="component" value="Unassembled WGS sequence"/>
</dbReference>
<keyword evidence="6" id="KW-1185">Reference proteome</keyword>
<dbReference type="SMART" id="SM00354">
    <property type="entry name" value="HTH_LACI"/>
    <property type="match status" value="1"/>
</dbReference>
<evidence type="ECO:0000313" key="5">
    <source>
        <dbReference type="EMBL" id="NIZ69272.1"/>
    </source>
</evidence>
<dbReference type="SUPFAM" id="SSF53822">
    <property type="entry name" value="Periplasmic binding protein-like I"/>
    <property type="match status" value="1"/>
</dbReference>
<feature type="domain" description="HTH lacI-type" evidence="4">
    <location>
        <begin position="2"/>
        <end position="58"/>
    </location>
</feature>
<dbReference type="SUPFAM" id="SSF47413">
    <property type="entry name" value="lambda repressor-like DNA-binding domains"/>
    <property type="match status" value="1"/>
</dbReference>
<dbReference type="CDD" id="cd01544">
    <property type="entry name" value="PBP1_GalR"/>
    <property type="match status" value="1"/>
</dbReference>
<dbReference type="PANTHER" id="PTHR30146:SF149">
    <property type="entry name" value="HTH-TYPE TRANSCRIPTIONAL REGULATOR EBGR"/>
    <property type="match status" value="1"/>
</dbReference>
<dbReference type="Gene3D" id="1.10.260.40">
    <property type="entry name" value="lambda repressor-like DNA-binding domains"/>
    <property type="match status" value="1"/>
</dbReference>
<dbReference type="Gene3D" id="3.40.50.2300">
    <property type="match status" value="2"/>
</dbReference>
<dbReference type="PROSITE" id="PS00356">
    <property type="entry name" value="HTH_LACI_1"/>
    <property type="match status" value="1"/>
</dbReference>
<dbReference type="AlphaFoldDB" id="A0A968GHS3"/>
<dbReference type="CDD" id="cd01392">
    <property type="entry name" value="HTH_LacI"/>
    <property type="match status" value="1"/>
</dbReference>
<protein>
    <submittedName>
        <fullName evidence="5">LacI family DNA-binding transcriptional regulator</fullName>
    </submittedName>
</protein>
<evidence type="ECO:0000256" key="1">
    <source>
        <dbReference type="ARBA" id="ARBA00023015"/>
    </source>
</evidence>